<protein>
    <recommendedName>
        <fullName evidence="3">DUF1643 domain-containing protein</fullName>
    </recommendedName>
</protein>
<comment type="caution">
    <text evidence="1">The sequence shown here is derived from an EMBL/GenBank/DDBJ whole genome shotgun (WGS) entry which is preliminary data.</text>
</comment>
<dbReference type="Pfam" id="PF07799">
    <property type="entry name" value="DUF1643"/>
    <property type="match status" value="1"/>
</dbReference>
<gene>
    <name evidence="1" type="ORF">LV82_00502</name>
</gene>
<evidence type="ECO:0000313" key="1">
    <source>
        <dbReference type="EMBL" id="PPB82564.1"/>
    </source>
</evidence>
<evidence type="ECO:0008006" key="3">
    <source>
        <dbReference type="Google" id="ProtNLM"/>
    </source>
</evidence>
<organism evidence="1 2">
    <name type="scientific">Albidovulum inexpectatum</name>
    <dbReference type="NCBI Taxonomy" id="196587"/>
    <lineage>
        <taxon>Bacteria</taxon>
        <taxon>Pseudomonadati</taxon>
        <taxon>Pseudomonadota</taxon>
        <taxon>Alphaproteobacteria</taxon>
        <taxon>Rhodobacterales</taxon>
        <taxon>Paracoccaceae</taxon>
        <taxon>Albidovulum</taxon>
    </lineage>
</organism>
<reference evidence="1 2" key="1">
    <citation type="submission" date="2018-01" db="EMBL/GenBank/DDBJ databases">
        <title>Genomic Encyclopedia of Archaeal and Bacterial Type Strains, Phase II (KMG-II): from individual species to whole genera.</title>
        <authorList>
            <person name="Goeker M."/>
        </authorList>
    </citation>
    <scope>NUCLEOTIDE SEQUENCE [LARGE SCALE GENOMIC DNA]</scope>
    <source>
        <strain evidence="1 2">DSM 12048</strain>
    </source>
</reference>
<name>A0A2S5JM44_9RHOB</name>
<sequence length="180" mass="20178">MLRRRHRKDDLRSEALYSPCGTWRYRLTRRWGAGRLVTFILLNPSTATERADDPTLARCVSRARALEAGGVCVVNLFALRATDPRALRQHPDPIGPKTDGVLLRAARQAGMLICGWGNHGALRGRDAQVRSMLQAIGVPLFHLGLTANGQPRHPLYVRLETAPILWHDSSENCSQRHENF</sequence>
<dbReference type="InterPro" id="IPR012441">
    <property type="entry name" value="DUF1643"/>
</dbReference>
<evidence type="ECO:0000313" key="2">
    <source>
        <dbReference type="Proteomes" id="UP000239736"/>
    </source>
</evidence>
<dbReference type="OrthoDB" id="9807577at2"/>
<accession>A0A2S5JM44</accession>
<proteinExistence type="predicted"/>
<keyword evidence="2" id="KW-1185">Reference proteome</keyword>
<dbReference type="Proteomes" id="UP000239736">
    <property type="component" value="Unassembled WGS sequence"/>
</dbReference>
<dbReference type="AlphaFoldDB" id="A0A2S5JM44"/>
<dbReference type="EMBL" id="PRDS01000001">
    <property type="protein sequence ID" value="PPB82564.1"/>
    <property type="molecule type" value="Genomic_DNA"/>
</dbReference>
<dbReference type="RefSeq" id="WP_104069095.1">
    <property type="nucleotide sequence ID" value="NZ_PRDS01000001.1"/>
</dbReference>